<feature type="domain" description="tRNA ligase kinase" evidence="3">
    <location>
        <begin position="398"/>
        <end position="555"/>
    </location>
</feature>
<dbReference type="InterPro" id="IPR015966">
    <property type="entry name" value="tRNA_lig_kin_fungi"/>
</dbReference>
<dbReference type="GO" id="GO:0003972">
    <property type="term" value="F:RNA ligase (ATP) activity"/>
    <property type="evidence" value="ECO:0007669"/>
    <property type="project" value="InterPro"/>
</dbReference>
<evidence type="ECO:0000313" key="6">
    <source>
        <dbReference type="Proteomes" id="UP000187429"/>
    </source>
</evidence>
<evidence type="ECO:0000259" key="2">
    <source>
        <dbReference type="Pfam" id="PF08302"/>
    </source>
</evidence>
<dbReference type="EMBL" id="LSSM01007597">
    <property type="protein sequence ID" value="OMJ07683.1"/>
    <property type="molecule type" value="Genomic_DNA"/>
</dbReference>
<feature type="domain" description="tRNA ligase phosphodiesterase" evidence="2">
    <location>
        <begin position="558"/>
        <end position="820"/>
    </location>
</feature>
<reference evidence="6" key="1">
    <citation type="submission" date="2017-01" db="EMBL/GenBank/DDBJ databases">
        <authorList>
            <person name="Wang Y."/>
            <person name="White M."/>
            <person name="Kvist S."/>
            <person name="Moncalvo J.-M."/>
        </authorList>
    </citation>
    <scope>NUCLEOTIDE SEQUENCE [LARGE SCALE GENOMIC DNA]</scope>
    <source>
        <strain evidence="6">ID-206-W2</strain>
    </source>
</reference>
<feature type="compositionally biased region" description="Polar residues" evidence="1">
    <location>
        <begin position="761"/>
        <end position="781"/>
    </location>
</feature>
<accession>A0A1R1WZ73</accession>
<dbReference type="PANTHER" id="PTHR32004">
    <property type="entry name" value="TRNA LIGASE"/>
    <property type="match status" value="1"/>
</dbReference>
<dbReference type="Gene3D" id="3.40.50.300">
    <property type="entry name" value="P-loop containing nucleotide triphosphate hydrolases"/>
    <property type="match status" value="1"/>
</dbReference>
<dbReference type="GO" id="GO:0006388">
    <property type="term" value="P:tRNA splicing, via endonucleolytic cleavage and ligation"/>
    <property type="evidence" value="ECO:0007669"/>
    <property type="project" value="InterPro"/>
</dbReference>
<dbReference type="Pfam" id="PF09511">
    <property type="entry name" value="RNA_lig_T4_1"/>
    <property type="match status" value="1"/>
</dbReference>
<dbReference type="Pfam" id="PF08302">
    <property type="entry name" value="tRNA_lig_CPD"/>
    <property type="match status" value="1"/>
</dbReference>
<dbReference type="InterPro" id="IPR027417">
    <property type="entry name" value="P-loop_NTPase"/>
</dbReference>
<dbReference type="AlphaFoldDB" id="A0A1R1WZ73"/>
<proteinExistence type="predicted"/>
<keyword evidence="5" id="KW-0436">Ligase</keyword>
<feature type="region of interest" description="Disordered" evidence="1">
    <location>
        <begin position="761"/>
        <end position="785"/>
    </location>
</feature>
<dbReference type="PANTHER" id="PTHR32004:SF1">
    <property type="entry name" value="TRNA LIGASE"/>
    <property type="match status" value="1"/>
</dbReference>
<dbReference type="Pfam" id="PF08303">
    <property type="entry name" value="tRNA_lig_kinase"/>
    <property type="match status" value="1"/>
</dbReference>
<dbReference type="InterPro" id="IPR019039">
    <property type="entry name" value="T4-Rnl1-like_N"/>
</dbReference>
<organism evidence="5 6">
    <name type="scientific">Smittium culicis</name>
    <dbReference type="NCBI Taxonomy" id="133412"/>
    <lineage>
        <taxon>Eukaryota</taxon>
        <taxon>Fungi</taxon>
        <taxon>Fungi incertae sedis</taxon>
        <taxon>Zoopagomycota</taxon>
        <taxon>Kickxellomycotina</taxon>
        <taxon>Harpellomycetes</taxon>
        <taxon>Harpellales</taxon>
        <taxon>Legeriomycetaceae</taxon>
        <taxon>Smittium</taxon>
    </lineage>
</organism>
<dbReference type="OrthoDB" id="276239at2759"/>
<feature type="domain" description="T4 RNA ligase 1-like N-terminal" evidence="4">
    <location>
        <begin position="68"/>
        <end position="316"/>
    </location>
</feature>
<keyword evidence="6" id="KW-1185">Reference proteome</keyword>
<dbReference type="Proteomes" id="UP000187429">
    <property type="component" value="Unassembled WGS sequence"/>
</dbReference>
<evidence type="ECO:0000256" key="1">
    <source>
        <dbReference type="SAM" id="MobiDB-lite"/>
    </source>
</evidence>
<gene>
    <name evidence="5" type="ORF">AYI69_g11363</name>
</gene>
<evidence type="ECO:0000259" key="4">
    <source>
        <dbReference type="Pfam" id="PF09511"/>
    </source>
</evidence>
<protein>
    <submittedName>
        <fullName evidence="5">tRNA ligase</fullName>
    </submittedName>
</protein>
<evidence type="ECO:0000259" key="3">
    <source>
        <dbReference type="Pfam" id="PF08303"/>
    </source>
</evidence>
<evidence type="ECO:0000313" key="5">
    <source>
        <dbReference type="EMBL" id="OMJ07683.1"/>
    </source>
</evidence>
<dbReference type="GO" id="GO:0005634">
    <property type="term" value="C:nucleus"/>
    <property type="evidence" value="ECO:0007669"/>
    <property type="project" value="TreeGrafter"/>
</dbReference>
<dbReference type="GO" id="GO:0005524">
    <property type="term" value="F:ATP binding"/>
    <property type="evidence" value="ECO:0007669"/>
    <property type="project" value="InterPro"/>
</dbReference>
<sequence>MNLSDIVPVDISTSEQKEINKLAQNLIKQAENRKIAQITSNEYNGFTIDSYRFTEHLYYKDPCPFATQARGLFITKIAENNYRIAARGYNKFFNINETKNTKWDSISQNTSGPYEVTLKENGCIIFISALDPQNLLICSKHSLKSEHATKGKEWLQLHLASKNKTEADFASFLYQHSVTAIFELCDDSFEEHILEYPKEITGLHLHGINRNTATLHTWPTDHVNLVSLEFGFISINSQIFDTAKEVEEFADKIRKDKIFKGRHIEGFVVRAKPNVVLNKKFKHESTSNEVSNANVSNYCENNNVFMFKIKYDEPYLMYREFREVSKRIISNQPIKFKYPLSRKYAQWFKSSYSKNPKKYDGFLKSHGIIKARNDFLKYYDSLNDSEKTVNDLNSNKILIITVATIACGKTTVATCLSKIFGIPHIQNDNITAKKNARQAFHDSIGSSLLDSDVVIADRNNHIPVLRKSLCDFISENYPGTKIVALYWDRNGISKDKLQEFAYNRVESRGENHQSLTPQRTPNYKFVINKFIKEFVPLNLRSRDDSLIDDVIKLDPLASSKVNLSTCIRELTKLYPAKFPLPKNLFSLVDETLEFAINYKPTVIKNVSGSAGKPAKKPLYFGLKIKDDLLSIIHNNLLHDNANNSKKKSFGYENSSKLISFIQKLQEQEPSYTSLKEPHITLVHAKSEQAPNRPPPKILYDSHLHIFEQLEKSNSGPILVDCVSDYLVSDSDILGLRVTSMTARSPLPNGIDISLILEHSHQQPNSTQNTDLKNTSLTNSSKPSHKVKNHNLACTNLVPHITLAYHNTRKPRDTNNLMLEVFGDLNSKHPNLSKFGASARGGKKIVVPMKIGFKAILSSFRF</sequence>
<dbReference type="InterPro" id="IPR015965">
    <property type="entry name" value="tRNA_lig_PDEase"/>
</dbReference>
<dbReference type="SUPFAM" id="SSF52540">
    <property type="entry name" value="P-loop containing nucleoside triphosphate hydrolases"/>
    <property type="match status" value="1"/>
</dbReference>
<name>A0A1R1WZ73_9FUNG</name>
<comment type="caution">
    <text evidence="5">The sequence shown here is derived from an EMBL/GenBank/DDBJ whole genome shotgun (WGS) entry which is preliminary data.</text>
</comment>